<evidence type="ECO:0000313" key="2">
    <source>
        <dbReference type="Proteomes" id="UP000319255"/>
    </source>
</evidence>
<dbReference type="Proteomes" id="UP000319255">
    <property type="component" value="Unassembled WGS sequence"/>
</dbReference>
<name>A0A501WJS9_9RHOB</name>
<protein>
    <submittedName>
        <fullName evidence="1">Uncharacterized protein</fullName>
    </submittedName>
</protein>
<sequence length="129" mass="13669">MFFRDAPLGRIDSNLIATLAGATAVDRTVRLVAQVADPGSLALAARRFVEVEVPRFALGGGKVFMTATDLIALGTGGSCWRGSGRGYRPRWSGRRGGGSREARAKARACDRRGGGIGCSDAFKRNTVLR</sequence>
<evidence type="ECO:0000313" key="1">
    <source>
        <dbReference type="EMBL" id="TPE50133.1"/>
    </source>
</evidence>
<dbReference type="RefSeq" id="WP_140454417.1">
    <property type="nucleotide sequence ID" value="NZ_VFRP01000011.1"/>
</dbReference>
<proteinExistence type="predicted"/>
<dbReference type="AlphaFoldDB" id="A0A501WJS9"/>
<keyword evidence="2" id="KW-1185">Reference proteome</keyword>
<reference evidence="1 2" key="1">
    <citation type="submission" date="2019-06" db="EMBL/GenBank/DDBJ databases">
        <title>A novel bacterium of genus Amaricoccus, isolated from marine sediment.</title>
        <authorList>
            <person name="Huang H."/>
            <person name="Mo K."/>
            <person name="Hu Y."/>
        </authorList>
    </citation>
    <scope>NUCLEOTIDE SEQUENCE [LARGE SCALE GENOMIC DNA]</scope>
    <source>
        <strain evidence="1 2">HB172011</strain>
    </source>
</reference>
<accession>A0A501WJS9</accession>
<dbReference type="EMBL" id="VFRP01000011">
    <property type="protein sequence ID" value="TPE50133.1"/>
    <property type="molecule type" value="Genomic_DNA"/>
</dbReference>
<comment type="caution">
    <text evidence="1">The sequence shown here is derived from an EMBL/GenBank/DDBJ whole genome shotgun (WGS) entry which is preliminary data.</text>
</comment>
<gene>
    <name evidence="1" type="ORF">FJM51_12120</name>
</gene>
<organism evidence="1 2">
    <name type="scientific">Amaricoccus solimangrovi</name>
    <dbReference type="NCBI Taxonomy" id="2589815"/>
    <lineage>
        <taxon>Bacteria</taxon>
        <taxon>Pseudomonadati</taxon>
        <taxon>Pseudomonadota</taxon>
        <taxon>Alphaproteobacteria</taxon>
        <taxon>Rhodobacterales</taxon>
        <taxon>Paracoccaceae</taxon>
        <taxon>Amaricoccus</taxon>
    </lineage>
</organism>